<accession>A0A081BR40</accession>
<proteinExistence type="predicted"/>
<feature type="domain" description="HTH cro/C1-type" evidence="3">
    <location>
        <begin position="32"/>
        <end position="79"/>
    </location>
</feature>
<dbReference type="SUPFAM" id="SSF47413">
    <property type="entry name" value="lambda repressor-like DNA-binding domains"/>
    <property type="match status" value="1"/>
</dbReference>
<dbReference type="InterPro" id="IPR001387">
    <property type="entry name" value="Cro/C1-type_HTH"/>
</dbReference>
<keyword evidence="5" id="KW-1185">Reference proteome</keyword>
<keyword evidence="2" id="KW-0472">Membrane</keyword>
<dbReference type="Pfam" id="PF01381">
    <property type="entry name" value="HTH_3"/>
    <property type="match status" value="1"/>
</dbReference>
<feature type="transmembrane region" description="Helical" evidence="2">
    <location>
        <begin position="20"/>
        <end position="41"/>
    </location>
</feature>
<dbReference type="CDD" id="cd00093">
    <property type="entry name" value="HTH_XRE"/>
    <property type="match status" value="1"/>
</dbReference>
<dbReference type="Gene3D" id="1.10.260.40">
    <property type="entry name" value="lambda repressor-like DNA-binding domains"/>
    <property type="match status" value="1"/>
</dbReference>
<evidence type="ECO:0000313" key="4">
    <source>
        <dbReference type="EMBL" id="GAK53871.1"/>
    </source>
</evidence>
<dbReference type="Proteomes" id="UP000030700">
    <property type="component" value="Unassembled WGS sequence"/>
</dbReference>
<dbReference type="EMBL" id="DF820460">
    <property type="protein sequence ID" value="GAK53871.1"/>
    <property type="molecule type" value="Genomic_DNA"/>
</dbReference>
<dbReference type="HOGENOM" id="CLU_140230_3_1_0"/>
<evidence type="ECO:0000313" key="5">
    <source>
        <dbReference type="Proteomes" id="UP000030700"/>
    </source>
</evidence>
<dbReference type="PROSITE" id="PS50943">
    <property type="entry name" value="HTH_CROC1"/>
    <property type="match status" value="1"/>
</dbReference>
<reference evidence="4 5" key="1">
    <citation type="journal article" date="2015" name="PeerJ">
        <title>First genomic representation of candidate bacterial phylum KSB3 points to enhanced environmental sensing as a trigger of wastewater bulking.</title>
        <authorList>
            <person name="Sekiguchi Y."/>
            <person name="Ohashi A."/>
            <person name="Parks D.H."/>
            <person name="Yamauchi T."/>
            <person name="Tyson G.W."/>
            <person name="Hugenholtz P."/>
        </authorList>
    </citation>
    <scope>NUCLEOTIDE SEQUENCE [LARGE SCALE GENOMIC DNA]</scope>
</reference>
<dbReference type="PANTHER" id="PTHR36924:SF1">
    <property type="entry name" value="ANTITOXIN HIGA-1"/>
    <property type="match status" value="1"/>
</dbReference>
<dbReference type="InterPro" id="IPR010982">
    <property type="entry name" value="Lambda_DNA-bd_dom_sf"/>
</dbReference>
<dbReference type="InterPro" id="IPR013430">
    <property type="entry name" value="Toxin_antidote_HigA"/>
</dbReference>
<keyword evidence="2" id="KW-0812">Transmembrane</keyword>
<dbReference type="NCBIfam" id="TIGR02607">
    <property type="entry name" value="antidote_HigA"/>
    <property type="match status" value="1"/>
</dbReference>
<gene>
    <name evidence="4" type="ORF">U14_05146</name>
</gene>
<dbReference type="PANTHER" id="PTHR36924">
    <property type="entry name" value="ANTITOXIN HIGA-1"/>
    <property type="match status" value="1"/>
</dbReference>
<evidence type="ECO:0000256" key="1">
    <source>
        <dbReference type="ARBA" id="ARBA00023125"/>
    </source>
</evidence>
<dbReference type="AlphaFoldDB" id="A0A081BR40"/>
<evidence type="ECO:0000259" key="3">
    <source>
        <dbReference type="PROSITE" id="PS50943"/>
    </source>
</evidence>
<protein>
    <submittedName>
        <fullName evidence="4">Plasmid maintenance system antidote protein, XRE family</fullName>
    </submittedName>
</protein>
<organism evidence="4 5">
    <name type="scientific">Candidatus Moduliflexus flocculans</name>
    <dbReference type="NCBI Taxonomy" id="1499966"/>
    <lineage>
        <taxon>Bacteria</taxon>
        <taxon>Candidatus Moduliflexota</taxon>
        <taxon>Candidatus Moduliflexia</taxon>
        <taxon>Candidatus Moduliflexales</taxon>
        <taxon>Candidatus Moduliflexaceae</taxon>
    </lineage>
</organism>
<sequence>MLSYAITMRERNRCPHHPGYILKTLYLLPLSLTITALASILNVSRKAISAIINERKAITPEMALRLAQAFPNATPESWLTLPRNYDLWQAAHTSSDWKMVHAVQNDFYQTTEAIAAH</sequence>
<dbReference type="STRING" id="1499966.U14_05146"/>
<dbReference type="GO" id="GO:0003677">
    <property type="term" value="F:DNA binding"/>
    <property type="evidence" value="ECO:0007669"/>
    <property type="project" value="UniProtKB-KW"/>
</dbReference>
<evidence type="ECO:0000256" key="2">
    <source>
        <dbReference type="SAM" id="Phobius"/>
    </source>
</evidence>
<keyword evidence="2" id="KW-1133">Transmembrane helix</keyword>
<name>A0A081BR40_9BACT</name>
<keyword evidence="1" id="KW-0238">DNA-binding</keyword>